<evidence type="ECO:0000256" key="2">
    <source>
        <dbReference type="ARBA" id="ARBA00010617"/>
    </source>
</evidence>
<feature type="chain" id="PRO_5040899025" description="Cytochrome P450" evidence="9">
    <location>
        <begin position="25"/>
        <end position="558"/>
    </location>
</feature>
<dbReference type="GO" id="GO:0005506">
    <property type="term" value="F:iron ion binding"/>
    <property type="evidence" value="ECO:0007669"/>
    <property type="project" value="InterPro"/>
</dbReference>
<keyword evidence="4 7" id="KW-0479">Metal-binding</keyword>
<keyword evidence="6 8" id="KW-0503">Monooxygenase</keyword>
<evidence type="ECO:0000313" key="11">
    <source>
        <dbReference type="Proteomes" id="UP001148614"/>
    </source>
</evidence>
<dbReference type="InterPro" id="IPR036396">
    <property type="entry name" value="Cyt_P450_sf"/>
</dbReference>
<evidence type="ECO:0000256" key="6">
    <source>
        <dbReference type="ARBA" id="ARBA00023033"/>
    </source>
</evidence>
<gene>
    <name evidence="10" type="ORF">NPX13_g783</name>
</gene>
<dbReference type="Proteomes" id="UP001148614">
    <property type="component" value="Unassembled WGS sequence"/>
</dbReference>
<dbReference type="GO" id="GO:0004497">
    <property type="term" value="F:monooxygenase activity"/>
    <property type="evidence" value="ECO:0007669"/>
    <property type="project" value="UniProtKB-KW"/>
</dbReference>
<dbReference type="PRINTS" id="PR00385">
    <property type="entry name" value="P450"/>
</dbReference>
<dbReference type="GO" id="GO:0020037">
    <property type="term" value="F:heme binding"/>
    <property type="evidence" value="ECO:0007669"/>
    <property type="project" value="InterPro"/>
</dbReference>
<evidence type="ECO:0000313" key="10">
    <source>
        <dbReference type="EMBL" id="KAJ3579786.1"/>
    </source>
</evidence>
<dbReference type="GO" id="GO:0016705">
    <property type="term" value="F:oxidoreductase activity, acting on paired donors, with incorporation or reduction of molecular oxygen"/>
    <property type="evidence" value="ECO:0007669"/>
    <property type="project" value="InterPro"/>
</dbReference>
<evidence type="ECO:0000256" key="9">
    <source>
        <dbReference type="SAM" id="SignalP"/>
    </source>
</evidence>
<evidence type="ECO:0000256" key="4">
    <source>
        <dbReference type="ARBA" id="ARBA00022723"/>
    </source>
</evidence>
<dbReference type="VEuPathDB" id="FungiDB:F4678DRAFT_448361"/>
<keyword evidence="5 7" id="KW-0408">Iron</keyword>
<comment type="cofactor">
    <cofactor evidence="1 7">
        <name>heme</name>
        <dbReference type="ChEBI" id="CHEBI:30413"/>
    </cofactor>
</comment>
<evidence type="ECO:0000256" key="5">
    <source>
        <dbReference type="ARBA" id="ARBA00023004"/>
    </source>
</evidence>
<dbReference type="SUPFAM" id="SSF48264">
    <property type="entry name" value="Cytochrome P450"/>
    <property type="match status" value="1"/>
</dbReference>
<dbReference type="InterPro" id="IPR001128">
    <property type="entry name" value="Cyt_P450"/>
</dbReference>
<comment type="similarity">
    <text evidence="2 8">Belongs to the cytochrome P450 family.</text>
</comment>
<dbReference type="PRINTS" id="PR00465">
    <property type="entry name" value="EP450IV"/>
</dbReference>
<accession>A0A9W8NNB2</accession>
<evidence type="ECO:0000256" key="1">
    <source>
        <dbReference type="ARBA" id="ARBA00001971"/>
    </source>
</evidence>
<keyword evidence="11" id="KW-1185">Reference proteome</keyword>
<dbReference type="AlphaFoldDB" id="A0A9W8NNB2"/>
<dbReference type="InterPro" id="IPR017972">
    <property type="entry name" value="Cyt_P450_CS"/>
</dbReference>
<dbReference type="InterPro" id="IPR002403">
    <property type="entry name" value="Cyt_P450_E_grp-IV"/>
</dbReference>
<comment type="caution">
    <text evidence="10">The sequence shown here is derived from an EMBL/GenBank/DDBJ whole genome shotgun (WGS) entry which is preliminary data.</text>
</comment>
<sequence length="558" mass="62836">MMLLYVCLAGVGLVLLIQRRKLYPKPYPGIPYAKAPTAGLIGDVLDLLSAIQESNEVADSMFAVSTRKLGTPISQVIFPRFREPLIIVDDPYEVEDILTRRHSEFDKSPMAVDIFTPMFAHGTLSQFTTPQLKAQKRLWAEAMNTSFLRQAVAPRVHETIQDLVHLWRLKASDQAFNAHDDFMSATLDVIWGALIGETLGTVRQDIRKLQSRRAGDKVQQEKLPRGAFVRPQVAYINETISRNSRTLVPTWSQKLETYTPRYRKFRKTVTEEVTLAMRNAADRFERTDTASCMMDLVLRRRALDAEKAGITMSDPTTDPAILDEMFVILVGGYDSTASTLSWFVRFMETCPAIQSQLRSILQGKFQQLPSVSQIFDTDIPYLDAVCEETFRLAGTSKGNLRQAMVDTEILGYKIPKGAEVLLNMHINASPYPVDDSKRSLSSQTAIAKHGNGFMGAAGQNLNSFEPRRWLEEDLVTGREVFNAYSLPSLAFGGGYRGCFGRKLANIEFRIAVALLILNFEFLELPEEYKTMRACESIFRHPEAPFVRIQPLESIKTPA</sequence>
<protein>
    <recommendedName>
        <fullName evidence="12">Cytochrome P450</fullName>
    </recommendedName>
</protein>
<dbReference type="Gene3D" id="1.10.630.10">
    <property type="entry name" value="Cytochrome P450"/>
    <property type="match status" value="1"/>
</dbReference>
<proteinExistence type="inferred from homology"/>
<dbReference type="Pfam" id="PF00067">
    <property type="entry name" value="p450"/>
    <property type="match status" value="2"/>
</dbReference>
<dbReference type="InterPro" id="IPR050121">
    <property type="entry name" value="Cytochrome_P450_monoxygenase"/>
</dbReference>
<evidence type="ECO:0008006" key="12">
    <source>
        <dbReference type="Google" id="ProtNLM"/>
    </source>
</evidence>
<evidence type="ECO:0000256" key="7">
    <source>
        <dbReference type="PIRSR" id="PIRSR602403-1"/>
    </source>
</evidence>
<dbReference type="PANTHER" id="PTHR24305">
    <property type="entry name" value="CYTOCHROME P450"/>
    <property type="match status" value="1"/>
</dbReference>
<name>A0A9W8NNB2_9PEZI</name>
<dbReference type="PROSITE" id="PS00086">
    <property type="entry name" value="CYTOCHROME_P450"/>
    <property type="match status" value="1"/>
</dbReference>
<feature type="signal peptide" evidence="9">
    <location>
        <begin position="1"/>
        <end position="24"/>
    </location>
</feature>
<organism evidence="10 11">
    <name type="scientific">Xylaria arbuscula</name>
    <dbReference type="NCBI Taxonomy" id="114810"/>
    <lineage>
        <taxon>Eukaryota</taxon>
        <taxon>Fungi</taxon>
        <taxon>Dikarya</taxon>
        <taxon>Ascomycota</taxon>
        <taxon>Pezizomycotina</taxon>
        <taxon>Sordariomycetes</taxon>
        <taxon>Xylariomycetidae</taxon>
        <taxon>Xylariales</taxon>
        <taxon>Xylariaceae</taxon>
        <taxon>Xylaria</taxon>
    </lineage>
</organism>
<dbReference type="EMBL" id="JANPWZ010000059">
    <property type="protein sequence ID" value="KAJ3579786.1"/>
    <property type="molecule type" value="Genomic_DNA"/>
</dbReference>
<dbReference type="PANTHER" id="PTHR24305:SF166">
    <property type="entry name" value="CYTOCHROME P450 12A4, MITOCHONDRIAL-RELATED"/>
    <property type="match status" value="1"/>
</dbReference>
<feature type="binding site" description="axial binding residue" evidence="7">
    <location>
        <position position="498"/>
    </location>
    <ligand>
        <name>heme</name>
        <dbReference type="ChEBI" id="CHEBI:30413"/>
    </ligand>
    <ligandPart>
        <name>Fe</name>
        <dbReference type="ChEBI" id="CHEBI:18248"/>
    </ligandPart>
</feature>
<reference evidence="10" key="1">
    <citation type="submission" date="2022-07" db="EMBL/GenBank/DDBJ databases">
        <title>Genome Sequence of Xylaria arbuscula.</title>
        <authorList>
            <person name="Buettner E."/>
        </authorList>
    </citation>
    <scope>NUCLEOTIDE SEQUENCE</scope>
    <source>
        <strain evidence="10">VT107</strain>
    </source>
</reference>
<keyword evidence="9" id="KW-0732">Signal</keyword>
<evidence type="ECO:0000256" key="3">
    <source>
        <dbReference type="ARBA" id="ARBA00022617"/>
    </source>
</evidence>
<keyword evidence="8" id="KW-0560">Oxidoreductase</keyword>
<evidence type="ECO:0000256" key="8">
    <source>
        <dbReference type="RuleBase" id="RU000461"/>
    </source>
</evidence>
<keyword evidence="3 7" id="KW-0349">Heme</keyword>